<reference evidence="3" key="1">
    <citation type="journal article" date="2010" name="Nat. Biotechnol.">
        <title>Draft genome sequence of the oilseed species Ricinus communis.</title>
        <authorList>
            <person name="Chan A.P."/>
            <person name="Crabtree J."/>
            <person name="Zhao Q."/>
            <person name="Lorenzi H."/>
            <person name="Orvis J."/>
            <person name="Puiu D."/>
            <person name="Melake-Berhan A."/>
            <person name="Jones K.M."/>
            <person name="Redman J."/>
            <person name="Chen G."/>
            <person name="Cahoon E.B."/>
            <person name="Gedil M."/>
            <person name="Stanke M."/>
            <person name="Haas B.J."/>
            <person name="Wortman J.R."/>
            <person name="Fraser-Liggett C.M."/>
            <person name="Ravel J."/>
            <person name="Rabinowicz P.D."/>
        </authorList>
    </citation>
    <scope>NUCLEOTIDE SEQUENCE [LARGE SCALE GENOMIC DNA]</scope>
    <source>
        <strain evidence="3">cv. Hale</strain>
    </source>
</reference>
<feature type="compositionally biased region" description="Basic and acidic residues" evidence="1">
    <location>
        <begin position="145"/>
        <end position="155"/>
    </location>
</feature>
<protein>
    <submittedName>
        <fullName evidence="2">Uncharacterized protein</fullName>
    </submittedName>
</protein>
<evidence type="ECO:0000313" key="3">
    <source>
        <dbReference type="Proteomes" id="UP000008311"/>
    </source>
</evidence>
<dbReference type="EMBL" id="EQ997071">
    <property type="protein sequence ID" value="EEF22106.1"/>
    <property type="molecule type" value="Genomic_DNA"/>
</dbReference>
<accession>B9TPV9</accession>
<organism evidence="2 3">
    <name type="scientific">Ricinus communis</name>
    <name type="common">Castor bean</name>
    <dbReference type="NCBI Taxonomy" id="3988"/>
    <lineage>
        <taxon>Eukaryota</taxon>
        <taxon>Viridiplantae</taxon>
        <taxon>Streptophyta</taxon>
        <taxon>Embryophyta</taxon>
        <taxon>Tracheophyta</taxon>
        <taxon>Spermatophyta</taxon>
        <taxon>Magnoliopsida</taxon>
        <taxon>eudicotyledons</taxon>
        <taxon>Gunneridae</taxon>
        <taxon>Pentapetalae</taxon>
        <taxon>rosids</taxon>
        <taxon>fabids</taxon>
        <taxon>Malpighiales</taxon>
        <taxon>Euphorbiaceae</taxon>
        <taxon>Acalyphoideae</taxon>
        <taxon>Acalypheae</taxon>
        <taxon>Ricinus</taxon>
    </lineage>
</organism>
<feature type="compositionally biased region" description="Basic residues" evidence="1">
    <location>
        <begin position="82"/>
        <end position="95"/>
    </location>
</feature>
<feature type="compositionally biased region" description="Basic and acidic residues" evidence="1">
    <location>
        <begin position="96"/>
        <end position="108"/>
    </location>
</feature>
<feature type="region of interest" description="Disordered" evidence="1">
    <location>
        <begin position="1"/>
        <end position="163"/>
    </location>
</feature>
<gene>
    <name evidence="2" type="ORF">RCOM_2021130</name>
</gene>
<name>B9TPV9_RICCO</name>
<feature type="compositionally biased region" description="Basic and acidic residues" evidence="1">
    <location>
        <begin position="15"/>
        <end position="26"/>
    </location>
</feature>
<evidence type="ECO:0000313" key="2">
    <source>
        <dbReference type="EMBL" id="EEF22106.1"/>
    </source>
</evidence>
<proteinExistence type="predicted"/>
<feature type="non-terminal residue" evidence="2">
    <location>
        <position position="178"/>
    </location>
</feature>
<evidence type="ECO:0000256" key="1">
    <source>
        <dbReference type="SAM" id="MobiDB-lite"/>
    </source>
</evidence>
<dbReference type="InParanoid" id="B9TPV9"/>
<keyword evidence="3" id="KW-1185">Reference proteome</keyword>
<dbReference type="AlphaFoldDB" id="B9TPV9"/>
<feature type="compositionally biased region" description="Basic residues" evidence="1">
    <location>
        <begin position="27"/>
        <end position="38"/>
    </location>
</feature>
<dbReference type="Proteomes" id="UP000008311">
    <property type="component" value="Unassembled WGS sequence"/>
</dbReference>
<sequence length="178" mass="18846">MPPVTRAAHNGPSTRDAKGGSDDRHGVRGRVARARGRWPRACAGSVGGDDRRRRPRGASGHPAGDGGLRVRRPQAAVPQRLQRQRGPRHPARPPGHRADPAGRGDGVRACRPGRGALHPRGTGQHAGAHRAADRAAGPGARRARHQDLRHQRLQGEDGADQAQADHRLLLGAALVPGH</sequence>